<evidence type="ECO:0000313" key="1">
    <source>
        <dbReference type="EMBL" id="GMA42112.1"/>
    </source>
</evidence>
<dbReference type="Proteomes" id="UP001157126">
    <property type="component" value="Unassembled WGS sequence"/>
</dbReference>
<accession>A0ABQ6IZI1</accession>
<gene>
    <name evidence="1" type="ORF">GCM10025883_41570</name>
</gene>
<name>A0ABQ6IZI1_9MICO</name>
<proteinExistence type="predicted"/>
<organism evidence="1 2">
    <name type="scientific">Mobilicoccus caccae</name>
    <dbReference type="NCBI Taxonomy" id="1859295"/>
    <lineage>
        <taxon>Bacteria</taxon>
        <taxon>Bacillati</taxon>
        <taxon>Actinomycetota</taxon>
        <taxon>Actinomycetes</taxon>
        <taxon>Micrococcales</taxon>
        <taxon>Dermatophilaceae</taxon>
        <taxon>Mobilicoccus</taxon>
    </lineage>
</organism>
<protein>
    <recommendedName>
        <fullName evidence="3">Transcriptional regulator, AlpA family</fullName>
    </recommendedName>
</protein>
<evidence type="ECO:0008006" key="3">
    <source>
        <dbReference type="Google" id="ProtNLM"/>
    </source>
</evidence>
<evidence type="ECO:0000313" key="2">
    <source>
        <dbReference type="Proteomes" id="UP001157126"/>
    </source>
</evidence>
<dbReference type="EMBL" id="BSUO01000001">
    <property type="protein sequence ID" value="GMA42112.1"/>
    <property type="molecule type" value="Genomic_DNA"/>
</dbReference>
<dbReference type="RefSeq" id="WP_284305566.1">
    <property type="nucleotide sequence ID" value="NZ_BSUO01000001.1"/>
</dbReference>
<comment type="caution">
    <text evidence="1">The sequence shown here is derived from an EMBL/GenBank/DDBJ whole genome shotgun (WGS) entry which is preliminary data.</text>
</comment>
<sequence>MSTQEGQATPTAPLIAHRTAVARVMDGVATSHRETEAAVQESTPAGPPTGYVTAEMIADELARITGKHSIRASTIRGMASRDQMPAPTDRKWGRKTLWDAAQIDSWLQQREARHIPKPTVRLIQRRLTELDEHARRTGNDARLKEGVRDAHRRGLSYQQIADAIKAKNGDHHPTREAVRTRFQRYL</sequence>
<keyword evidence="2" id="KW-1185">Reference proteome</keyword>
<reference evidence="2" key="1">
    <citation type="journal article" date="2019" name="Int. J. Syst. Evol. Microbiol.">
        <title>The Global Catalogue of Microorganisms (GCM) 10K type strain sequencing project: providing services to taxonomists for standard genome sequencing and annotation.</title>
        <authorList>
            <consortium name="The Broad Institute Genomics Platform"/>
            <consortium name="The Broad Institute Genome Sequencing Center for Infectious Disease"/>
            <person name="Wu L."/>
            <person name="Ma J."/>
        </authorList>
    </citation>
    <scope>NUCLEOTIDE SEQUENCE [LARGE SCALE GENOMIC DNA]</scope>
    <source>
        <strain evidence="2">NBRC 113072</strain>
    </source>
</reference>